<dbReference type="InterPro" id="IPR029058">
    <property type="entry name" value="AB_hydrolase_fold"/>
</dbReference>
<feature type="non-terminal residue" evidence="2">
    <location>
        <position position="1"/>
    </location>
</feature>
<feature type="domain" description="Carboxylesterase type B" evidence="1">
    <location>
        <begin position="10"/>
        <end position="288"/>
    </location>
</feature>
<accession>A0AAV5T4S4</accession>
<dbReference type="EMBL" id="BTSX01000003">
    <property type="protein sequence ID" value="GMS87345.1"/>
    <property type="molecule type" value="Genomic_DNA"/>
</dbReference>
<evidence type="ECO:0000313" key="2">
    <source>
        <dbReference type="EMBL" id="GMS87345.1"/>
    </source>
</evidence>
<dbReference type="Proteomes" id="UP001432027">
    <property type="component" value="Unassembled WGS sequence"/>
</dbReference>
<feature type="non-terminal residue" evidence="2">
    <location>
        <position position="336"/>
    </location>
</feature>
<comment type="caution">
    <text evidence="2">The sequence shown here is derived from an EMBL/GenBank/DDBJ whole genome shotgun (WGS) entry which is preliminary data.</text>
</comment>
<reference evidence="2" key="1">
    <citation type="submission" date="2023-10" db="EMBL/GenBank/DDBJ databases">
        <title>Genome assembly of Pristionchus species.</title>
        <authorList>
            <person name="Yoshida K."/>
            <person name="Sommer R.J."/>
        </authorList>
    </citation>
    <scope>NUCLEOTIDE SEQUENCE</scope>
    <source>
        <strain evidence="2">RS0144</strain>
    </source>
</reference>
<dbReference type="Gene3D" id="3.40.50.1820">
    <property type="entry name" value="alpha/beta hydrolase"/>
    <property type="match status" value="1"/>
</dbReference>
<keyword evidence="3" id="KW-1185">Reference proteome</keyword>
<dbReference type="PANTHER" id="PTHR45580:SF6">
    <property type="entry name" value="CARBOXYLESTERASE TYPE B DOMAIN-CONTAINING PROTEIN"/>
    <property type="match status" value="1"/>
</dbReference>
<evidence type="ECO:0000313" key="3">
    <source>
        <dbReference type="Proteomes" id="UP001432027"/>
    </source>
</evidence>
<evidence type="ECO:0000259" key="1">
    <source>
        <dbReference type="Pfam" id="PF00135"/>
    </source>
</evidence>
<protein>
    <recommendedName>
        <fullName evidence="1">Carboxylesterase type B domain-containing protein</fullName>
    </recommendedName>
</protein>
<dbReference type="SUPFAM" id="SSF53474">
    <property type="entry name" value="alpha/beta-Hydrolases"/>
    <property type="match status" value="1"/>
</dbReference>
<gene>
    <name evidence="2" type="ORF">PENTCL1PPCAC_9520</name>
</gene>
<dbReference type="AlphaFoldDB" id="A0AAV5T4S4"/>
<proteinExistence type="predicted"/>
<name>A0AAV5T4S4_9BILA</name>
<organism evidence="2 3">
    <name type="scientific">Pristionchus entomophagus</name>
    <dbReference type="NCBI Taxonomy" id="358040"/>
    <lineage>
        <taxon>Eukaryota</taxon>
        <taxon>Metazoa</taxon>
        <taxon>Ecdysozoa</taxon>
        <taxon>Nematoda</taxon>
        <taxon>Chromadorea</taxon>
        <taxon>Rhabditida</taxon>
        <taxon>Rhabditina</taxon>
        <taxon>Diplogasteromorpha</taxon>
        <taxon>Diplogasteroidea</taxon>
        <taxon>Neodiplogasteridae</taxon>
        <taxon>Pristionchus</taxon>
    </lineage>
</organism>
<sequence length="336" mass="37393">ESNSLASWVTAKILGCATDSTDRSDAIAIEAVIACMRAKTWQEIVKANKALNAHPEDYHGPHADGPGGILPLPPFQLARTRPPVRMMLGTTSAEFHDTKYALNADGTADLEMVAELCEGIAYGFGYAHPDVMTKLCLYYYMQGKNVISLEQDFQFFIPTFVTARGMANKESKSQVFLYSFTYKDIKGAFQKYTPLDDKEDHPSHSEDYVYILGMHRGNFTPKDYEIEKIYSGMVLNFVKTGNPNLGASQPLWKPFSKLGGDYYEIDFDDAKRMPGMKKHYQAGAVKLWVDDAEKYAGPVTASEQLPAGADRFTPMDMVNAYSSQHTSVSLAHDKTI</sequence>
<dbReference type="InterPro" id="IPR002018">
    <property type="entry name" value="CarbesteraseB"/>
</dbReference>
<dbReference type="PANTHER" id="PTHR45580">
    <property type="entry name" value="PROTEIN CBG05369"/>
    <property type="match status" value="1"/>
</dbReference>
<dbReference type="Pfam" id="PF00135">
    <property type="entry name" value="COesterase"/>
    <property type="match status" value="1"/>
</dbReference>